<proteinExistence type="predicted"/>
<dbReference type="PATRIC" id="fig|29536.5.peg.1687"/>
<dbReference type="Proteomes" id="UP000093807">
    <property type="component" value="Unassembled WGS sequence"/>
</dbReference>
<gene>
    <name evidence="2" type="ORF">FLB_16070</name>
</gene>
<keyword evidence="3" id="KW-1185">Reference proteome</keyword>
<dbReference type="EMBL" id="JMTM01000046">
    <property type="protein sequence ID" value="OAZ03918.1"/>
    <property type="molecule type" value="Genomic_DNA"/>
</dbReference>
<feature type="signal peptide" evidence="1">
    <location>
        <begin position="1"/>
        <end position="21"/>
    </location>
</feature>
<dbReference type="RefSeq" id="WP_064715416.1">
    <property type="nucleotide sequence ID" value="NZ_JMTM01000046.1"/>
</dbReference>
<accession>A0A199XQ95</accession>
<comment type="caution">
    <text evidence="2">The sequence shown here is derived from an EMBL/GenBank/DDBJ whole genome shotgun (WGS) entry which is preliminary data.</text>
</comment>
<keyword evidence="1" id="KW-0732">Signal</keyword>
<sequence>MKTKSMLILGTLALSTTLSFGQNAKKKEDIKAIQAMCGCYEVQFNFTETFDYPKDSASYKPSKTKHETALEWVELVENTPNKLVLQHLLITGNKEEDIVKHWRQDWLYENTDLLQFHKDLTWKYKKLDPKTVKGQWTQKVYQVDDSPRYEGSASWATVDGVTSWKNTTDAPLPRREHTKRNDYNVLKRRNIHEITPKGWIHEQDNDKLIRTEGGSDVLLAQEKGMDIYTKVPDEKCQLAQKWWAKNKDLWAKVRNEWTKIYGQNKDLNLEKKVDKKSLFSILFDLKPDATQEEVAKIINAFVIR</sequence>
<protein>
    <recommendedName>
        <fullName evidence="4">Secreted protein</fullName>
    </recommendedName>
</protein>
<organism evidence="2 3">
    <name type="scientific">Flavobacterium succinicans</name>
    <dbReference type="NCBI Taxonomy" id="29536"/>
    <lineage>
        <taxon>Bacteria</taxon>
        <taxon>Pseudomonadati</taxon>
        <taxon>Bacteroidota</taxon>
        <taxon>Flavobacteriia</taxon>
        <taxon>Flavobacteriales</taxon>
        <taxon>Flavobacteriaceae</taxon>
        <taxon>Flavobacterium</taxon>
    </lineage>
</organism>
<evidence type="ECO:0008006" key="4">
    <source>
        <dbReference type="Google" id="ProtNLM"/>
    </source>
</evidence>
<dbReference type="OrthoDB" id="8564954at2"/>
<name>A0A199XQ95_9FLAO</name>
<feature type="chain" id="PRO_5008286777" description="Secreted protein" evidence="1">
    <location>
        <begin position="22"/>
        <end position="304"/>
    </location>
</feature>
<dbReference type="Pfam" id="PF20311">
    <property type="entry name" value="DUF6607"/>
    <property type="match status" value="1"/>
</dbReference>
<evidence type="ECO:0000313" key="3">
    <source>
        <dbReference type="Proteomes" id="UP000093807"/>
    </source>
</evidence>
<dbReference type="AlphaFoldDB" id="A0A199XQ95"/>
<dbReference type="InterPro" id="IPR046715">
    <property type="entry name" value="DUF6607"/>
</dbReference>
<evidence type="ECO:0000313" key="2">
    <source>
        <dbReference type="EMBL" id="OAZ03918.1"/>
    </source>
</evidence>
<reference evidence="2 3" key="1">
    <citation type="submission" date="2016-06" db="EMBL/GenBank/DDBJ databases">
        <title>Draft genome sequence of Flavobacterium succinicans strain DD5b.</title>
        <authorList>
            <person name="Poehlein A."/>
            <person name="Daniel R."/>
            <person name="Simeonova D.D."/>
        </authorList>
    </citation>
    <scope>NUCLEOTIDE SEQUENCE [LARGE SCALE GENOMIC DNA]</scope>
    <source>
        <strain evidence="2 3">DD5b</strain>
    </source>
</reference>
<evidence type="ECO:0000256" key="1">
    <source>
        <dbReference type="SAM" id="SignalP"/>
    </source>
</evidence>